<protein>
    <submittedName>
        <fullName evidence="6">Uncharacterized protein</fullName>
    </submittedName>
</protein>
<accession>A0AAN4ZCV4</accession>
<dbReference type="InterPro" id="IPR003689">
    <property type="entry name" value="ZIP"/>
</dbReference>
<keyword evidence="3 5" id="KW-1133">Transmembrane helix</keyword>
<comment type="caution">
    <text evidence="6">The sequence shown here is derived from an EMBL/GenBank/DDBJ whole genome shotgun (WGS) entry which is preliminary data.</text>
</comment>
<evidence type="ECO:0000313" key="6">
    <source>
        <dbReference type="EMBL" id="GMR37614.1"/>
    </source>
</evidence>
<feature type="transmembrane region" description="Helical" evidence="5">
    <location>
        <begin position="201"/>
        <end position="223"/>
    </location>
</feature>
<comment type="subcellular location">
    <subcellularLocation>
        <location evidence="1">Membrane</location>
        <topology evidence="1">Multi-pass membrane protein</topology>
    </subcellularLocation>
</comment>
<keyword evidence="4 5" id="KW-0472">Membrane</keyword>
<proteinExistence type="predicted"/>
<dbReference type="GO" id="GO:0005886">
    <property type="term" value="C:plasma membrane"/>
    <property type="evidence" value="ECO:0007669"/>
    <property type="project" value="TreeGrafter"/>
</dbReference>
<evidence type="ECO:0000256" key="3">
    <source>
        <dbReference type="ARBA" id="ARBA00022989"/>
    </source>
</evidence>
<organism evidence="6 7">
    <name type="scientific">Pristionchus mayeri</name>
    <dbReference type="NCBI Taxonomy" id="1317129"/>
    <lineage>
        <taxon>Eukaryota</taxon>
        <taxon>Metazoa</taxon>
        <taxon>Ecdysozoa</taxon>
        <taxon>Nematoda</taxon>
        <taxon>Chromadorea</taxon>
        <taxon>Rhabditida</taxon>
        <taxon>Rhabditina</taxon>
        <taxon>Diplogasteromorpha</taxon>
        <taxon>Diplogasteroidea</taxon>
        <taxon>Neodiplogasteridae</taxon>
        <taxon>Pristionchus</taxon>
    </lineage>
</organism>
<feature type="transmembrane region" description="Helical" evidence="5">
    <location>
        <begin position="235"/>
        <end position="258"/>
    </location>
</feature>
<feature type="transmembrane region" description="Helical" evidence="5">
    <location>
        <begin position="6"/>
        <end position="29"/>
    </location>
</feature>
<dbReference type="Pfam" id="PF02535">
    <property type="entry name" value="Zip"/>
    <property type="match status" value="2"/>
</dbReference>
<dbReference type="GO" id="GO:0005385">
    <property type="term" value="F:zinc ion transmembrane transporter activity"/>
    <property type="evidence" value="ECO:0007669"/>
    <property type="project" value="TreeGrafter"/>
</dbReference>
<feature type="non-terminal residue" evidence="6">
    <location>
        <position position="1"/>
    </location>
</feature>
<evidence type="ECO:0000256" key="1">
    <source>
        <dbReference type="ARBA" id="ARBA00004141"/>
    </source>
</evidence>
<sequence>LDYTATKMIYFAVMFAVTIVCGLLPVKLLHSLRSRTKSIETFASVISLISCFAGGVFLGVCLLDMLPDALESFEEFKATATFDYDLPVVPMIIGKSSSLTPSLSLPRLEDQRSVLEKRSPSIVSADTLDLSPTDERGPYLKSLTFIVAFLLHVSLEGFALGVQKDELAGLSLFIGILLHKGIAAFSIGTRLHHNHPRNTKFVVAMLVLVATVTTIGGALGMIVEEASMDVARKAAVETALTGISIGTFLYITFFEILGSEKGTLAQRLAALVGFVVIGATVILVR</sequence>
<dbReference type="Proteomes" id="UP001328107">
    <property type="component" value="Unassembled WGS sequence"/>
</dbReference>
<dbReference type="PANTHER" id="PTHR11040">
    <property type="entry name" value="ZINC/IRON TRANSPORTER"/>
    <property type="match status" value="1"/>
</dbReference>
<dbReference type="PANTHER" id="PTHR11040:SF76">
    <property type="entry name" value="ZINC TRANSPORTER ZIP3"/>
    <property type="match status" value="1"/>
</dbReference>
<feature type="transmembrane region" description="Helical" evidence="5">
    <location>
        <begin position="264"/>
        <end position="284"/>
    </location>
</feature>
<feature type="transmembrane region" description="Helical" evidence="5">
    <location>
        <begin position="167"/>
        <end position="189"/>
    </location>
</feature>
<evidence type="ECO:0000256" key="5">
    <source>
        <dbReference type="SAM" id="Phobius"/>
    </source>
</evidence>
<gene>
    <name evidence="6" type="ORF">PMAYCL1PPCAC_07810</name>
</gene>
<keyword evidence="2 5" id="KW-0812">Transmembrane</keyword>
<feature type="transmembrane region" description="Helical" evidence="5">
    <location>
        <begin position="139"/>
        <end position="160"/>
    </location>
</feature>
<dbReference type="EMBL" id="BTRK01000002">
    <property type="protein sequence ID" value="GMR37614.1"/>
    <property type="molecule type" value="Genomic_DNA"/>
</dbReference>
<dbReference type="AlphaFoldDB" id="A0AAN4ZCV4"/>
<evidence type="ECO:0000313" key="7">
    <source>
        <dbReference type="Proteomes" id="UP001328107"/>
    </source>
</evidence>
<evidence type="ECO:0000256" key="4">
    <source>
        <dbReference type="ARBA" id="ARBA00023136"/>
    </source>
</evidence>
<evidence type="ECO:0000256" key="2">
    <source>
        <dbReference type="ARBA" id="ARBA00022692"/>
    </source>
</evidence>
<keyword evidence="7" id="KW-1185">Reference proteome</keyword>
<reference evidence="7" key="1">
    <citation type="submission" date="2022-10" db="EMBL/GenBank/DDBJ databases">
        <title>Genome assembly of Pristionchus species.</title>
        <authorList>
            <person name="Yoshida K."/>
            <person name="Sommer R.J."/>
        </authorList>
    </citation>
    <scope>NUCLEOTIDE SEQUENCE [LARGE SCALE GENOMIC DNA]</scope>
    <source>
        <strain evidence="7">RS5460</strain>
    </source>
</reference>
<name>A0AAN4ZCV4_9BILA</name>
<feature type="transmembrane region" description="Helical" evidence="5">
    <location>
        <begin position="41"/>
        <end position="66"/>
    </location>
</feature>